<feature type="transmembrane region" description="Helical" evidence="1">
    <location>
        <begin position="12"/>
        <end position="33"/>
    </location>
</feature>
<sequence>MKAFYWLRTFLRFAAFLAGALISLPFFILFRFAPDPRALEDFFCREIDYLYSKGCLTKAEADELKKFK</sequence>
<dbReference type="Proteomes" id="UP000225564">
    <property type="component" value="Segment"/>
</dbReference>
<accession>A0A1W6JUZ8</accession>
<keyword evidence="1" id="KW-0472">Membrane</keyword>
<keyword evidence="3" id="KW-1185">Reference proteome</keyword>
<keyword evidence="1" id="KW-1133">Transmembrane helix</keyword>
<gene>
    <name evidence="2" type="ORF">pVco5_109</name>
</gene>
<name>A0A1W6JUZ8_9CAUD</name>
<evidence type="ECO:0000313" key="2">
    <source>
        <dbReference type="EMBL" id="ARM71098.1"/>
    </source>
</evidence>
<keyword evidence="1" id="KW-0812">Transmembrane</keyword>
<protein>
    <submittedName>
        <fullName evidence="2">Uncharacterized protein</fullName>
    </submittedName>
</protein>
<reference evidence="2 3" key="1">
    <citation type="submission" date="2017-02" db="EMBL/GenBank/DDBJ databases">
        <title>Comeplete genome sequence of Bacteriophage pVco-5, that infects Vibrio corallilyticus.</title>
        <authorList>
            <person name="Kim H.J."/>
            <person name="Park S.C."/>
        </authorList>
    </citation>
    <scope>NUCLEOTIDE SEQUENCE [LARGE SCALE GENOMIC DNA]</scope>
</reference>
<proteinExistence type="predicted"/>
<organism evidence="2 3">
    <name type="scientific">Vibrio phage pVco-5</name>
    <dbReference type="NCBI Taxonomy" id="1965485"/>
    <lineage>
        <taxon>Viruses</taxon>
        <taxon>Duplodnaviria</taxon>
        <taxon>Heunggongvirae</taxon>
        <taxon>Uroviricota</taxon>
        <taxon>Caudoviricetes</taxon>
        <taxon>Schitoviridae</taxon>
        <taxon>Vicoquintavirus</taxon>
        <taxon>Vicoquintavirus Pvco5</taxon>
    </lineage>
</organism>
<evidence type="ECO:0000256" key="1">
    <source>
        <dbReference type="SAM" id="Phobius"/>
    </source>
</evidence>
<dbReference type="EMBL" id="KY612839">
    <property type="protein sequence ID" value="ARM71098.1"/>
    <property type="molecule type" value="Genomic_DNA"/>
</dbReference>
<evidence type="ECO:0000313" key="3">
    <source>
        <dbReference type="Proteomes" id="UP000225564"/>
    </source>
</evidence>